<dbReference type="Proteomes" id="UP000663869">
    <property type="component" value="Unassembled WGS sequence"/>
</dbReference>
<gene>
    <name evidence="3" type="ORF">FME351_LOCUS24726</name>
    <name evidence="4" type="ORF">HFQ381_LOCUS10790</name>
    <name evidence="2" type="ORF">LUA448_LOCUS26294</name>
    <name evidence="1" type="ORF">TIS948_LOCUS3302</name>
    <name evidence="6" type="ORF">TOA249_LOCUS11390</name>
    <name evidence="5" type="ORF">UJA718_LOCUS14613</name>
</gene>
<dbReference type="OrthoDB" id="10007398at2759"/>
<dbReference type="Proteomes" id="UP000663825">
    <property type="component" value="Unassembled WGS sequence"/>
</dbReference>
<sequence length="93" mass="11153">MSKIKADIMDLKHRQINQTTIDARTAQLRKVYWPNSNNHYDQGDLFHLNPEHKRQAGWGKRRYLAMNEDNDDYLLYHQYAPSDYTIHNGFDDE</sequence>
<accession>A0A820F773</accession>
<dbReference type="EMBL" id="CAJNXB010000222">
    <property type="protein sequence ID" value="CAF3036922.1"/>
    <property type="molecule type" value="Genomic_DNA"/>
</dbReference>
<comment type="caution">
    <text evidence="4">The sequence shown here is derived from an EMBL/GenBank/DDBJ whole genome shotgun (WGS) entry which is preliminary data.</text>
</comment>
<reference evidence="4" key="1">
    <citation type="submission" date="2021-02" db="EMBL/GenBank/DDBJ databases">
        <authorList>
            <person name="Nowell W R."/>
        </authorList>
    </citation>
    <scope>NUCLEOTIDE SEQUENCE</scope>
</reference>
<evidence type="ECO:0000313" key="3">
    <source>
        <dbReference type="EMBL" id="CAF3655138.1"/>
    </source>
</evidence>
<dbReference type="Proteomes" id="UP000663833">
    <property type="component" value="Unassembled WGS sequence"/>
</dbReference>
<evidence type="ECO:0000313" key="5">
    <source>
        <dbReference type="EMBL" id="CAF4332864.1"/>
    </source>
</evidence>
<dbReference type="EMBL" id="CAJNYD010003551">
    <property type="protein sequence ID" value="CAF3518506.1"/>
    <property type="molecule type" value="Genomic_DNA"/>
</dbReference>
<evidence type="ECO:0000313" key="1">
    <source>
        <dbReference type="EMBL" id="CAF3036922.1"/>
    </source>
</evidence>
<keyword evidence="8" id="KW-1185">Reference proteome</keyword>
<evidence type="ECO:0000313" key="4">
    <source>
        <dbReference type="EMBL" id="CAF4256608.1"/>
    </source>
</evidence>
<dbReference type="EMBL" id="CAJNYU010003244">
    <property type="protein sequence ID" value="CAF3655138.1"/>
    <property type="molecule type" value="Genomic_DNA"/>
</dbReference>
<dbReference type="AlphaFoldDB" id="A0A820F773"/>
<proteinExistence type="predicted"/>
<evidence type="ECO:0000313" key="6">
    <source>
        <dbReference type="EMBL" id="CAF4612412.1"/>
    </source>
</evidence>
<dbReference type="EMBL" id="CAJOBP010002079">
    <property type="protein sequence ID" value="CAF4332864.1"/>
    <property type="molecule type" value="Genomic_DNA"/>
</dbReference>
<evidence type="ECO:0000313" key="8">
    <source>
        <dbReference type="Proteomes" id="UP000663873"/>
    </source>
</evidence>
<dbReference type="Proteomes" id="UP000663851">
    <property type="component" value="Unassembled WGS sequence"/>
</dbReference>
<evidence type="ECO:0000313" key="2">
    <source>
        <dbReference type="EMBL" id="CAF3518506.1"/>
    </source>
</evidence>
<organism evidence="4 7">
    <name type="scientific">Rotaria socialis</name>
    <dbReference type="NCBI Taxonomy" id="392032"/>
    <lineage>
        <taxon>Eukaryota</taxon>
        <taxon>Metazoa</taxon>
        <taxon>Spiralia</taxon>
        <taxon>Gnathifera</taxon>
        <taxon>Rotifera</taxon>
        <taxon>Eurotatoria</taxon>
        <taxon>Bdelloidea</taxon>
        <taxon>Philodinida</taxon>
        <taxon>Philodinidae</taxon>
        <taxon>Rotaria</taxon>
    </lineage>
</organism>
<dbReference type="EMBL" id="CAJOBS010000617">
    <property type="protein sequence ID" value="CAF4612412.1"/>
    <property type="molecule type" value="Genomic_DNA"/>
</dbReference>
<evidence type="ECO:0000313" key="7">
    <source>
        <dbReference type="Proteomes" id="UP000663851"/>
    </source>
</evidence>
<dbReference type="Proteomes" id="UP000663873">
    <property type="component" value="Unassembled WGS sequence"/>
</dbReference>
<protein>
    <submittedName>
        <fullName evidence="4">Uncharacterized protein</fullName>
    </submittedName>
</protein>
<dbReference type="Proteomes" id="UP000663838">
    <property type="component" value="Unassembled WGS sequence"/>
</dbReference>
<dbReference type="EMBL" id="CAJOBO010000603">
    <property type="protein sequence ID" value="CAF4256608.1"/>
    <property type="molecule type" value="Genomic_DNA"/>
</dbReference>
<name>A0A820F773_9BILA</name>